<organism evidence="4 6">
    <name type="scientific">Amphibalanus amphitrite</name>
    <name type="common">Striped barnacle</name>
    <name type="synonym">Balanus amphitrite</name>
    <dbReference type="NCBI Taxonomy" id="1232801"/>
    <lineage>
        <taxon>Eukaryota</taxon>
        <taxon>Metazoa</taxon>
        <taxon>Ecdysozoa</taxon>
        <taxon>Arthropoda</taxon>
        <taxon>Crustacea</taxon>
        <taxon>Multicrustacea</taxon>
        <taxon>Cirripedia</taxon>
        <taxon>Thoracica</taxon>
        <taxon>Thoracicalcarea</taxon>
        <taxon>Balanomorpha</taxon>
        <taxon>Balanoidea</taxon>
        <taxon>Balanidae</taxon>
        <taxon>Amphibalaninae</taxon>
        <taxon>Amphibalanus</taxon>
    </lineage>
</organism>
<feature type="domain" description="Myb-like" evidence="3">
    <location>
        <begin position="39"/>
        <end position="77"/>
    </location>
</feature>
<evidence type="ECO:0000313" key="4">
    <source>
        <dbReference type="EMBL" id="KAF0292419.1"/>
    </source>
</evidence>
<comment type="caution">
    <text evidence="4">The sequence shown here is derived from an EMBL/GenBank/DDBJ whole genome shotgun (WGS) entry which is preliminary data.</text>
</comment>
<evidence type="ECO:0000259" key="3">
    <source>
        <dbReference type="Pfam" id="PF00249"/>
    </source>
</evidence>
<dbReference type="PANTHER" id="PTHR21397">
    <property type="entry name" value="CHROMATIN COMPLEXES SUBUNIT BAP18-RELATED"/>
    <property type="match status" value="1"/>
</dbReference>
<feature type="compositionally biased region" description="Pro residues" evidence="2">
    <location>
        <begin position="108"/>
        <end position="118"/>
    </location>
</feature>
<evidence type="ECO:0000313" key="6">
    <source>
        <dbReference type="Proteomes" id="UP000440578"/>
    </source>
</evidence>
<dbReference type="CDD" id="cd00167">
    <property type="entry name" value="SANT"/>
    <property type="match status" value="1"/>
</dbReference>
<dbReference type="EMBL" id="VIIS01001799">
    <property type="protein sequence ID" value="KAF0292682.1"/>
    <property type="molecule type" value="Genomic_DNA"/>
</dbReference>
<evidence type="ECO:0000256" key="1">
    <source>
        <dbReference type="ARBA" id="ARBA00004123"/>
    </source>
</evidence>
<reference evidence="4 6" key="1">
    <citation type="submission" date="2019-07" db="EMBL/GenBank/DDBJ databases">
        <title>Draft genome assembly of a fouling barnacle, Amphibalanus amphitrite (Darwin, 1854): The first reference genome for Thecostraca.</title>
        <authorList>
            <person name="Kim W."/>
        </authorList>
    </citation>
    <scope>NUCLEOTIDE SEQUENCE [LARGE SCALE GENOMIC DNA]</scope>
    <source>
        <strain evidence="4">SNU_AA5</strain>
        <tissue evidence="4">Soma without cirri and trophi</tissue>
    </source>
</reference>
<dbReference type="InterPro" id="IPR001005">
    <property type="entry name" value="SANT/Myb"/>
</dbReference>
<proteinExistence type="predicted"/>
<dbReference type="OrthoDB" id="10021571at2759"/>
<dbReference type="SUPFAM" id="SSF46689">
    <property type="entry name" value="Homeodomain-like"/>
    <property type="match status" value="1"/>
</dbReference>
<comment type="subcellular location">
    <subcellularLocation>
        <location evidence="1">Nucleus</location>
    </subcellularLocation>
</comment>
<dbReference type="AlphaFoldDB" id="A0A6A4VH03"/>
<sequence length="160" mass="17232">MNSASKVGEIFVEAGEAFNRLGSLTVQLQQASPNPTNSGKWQEDEIDLLHDAVKRFGADPQKISEVLKSRSVSQIRNALRTKAFEGVQGGGKPRPRPAERSKQQSQPAPQPAPQPPQQPDQQAGMVAQSDVTLNMLNAGVPEHEGDMSGAYYVGPTEEVS</sequence>
<dbReference type="Gene3D" id="1.20.58.1880">
    <property type="match status" value="1"/>
</dbReference>
<dbReference type="Pfam" id="PF00249">
    <property type="entry name" value="Myb_DNA-binding"/>
    <property type="match status" value="1"/>
</dbReference>
<gene>
    <name evidence="4" type="primary">Bap18_1</name>
    <name evidence="5" type="synonym">Bap18_0</name>
    <name evidence="5" type="ORF">FJT64_009303</name>
    <name evidence="4" type="ORF">FJT64_009578</name>
</gene>
<dbReference type="GO" id="GO:0016589">
    <property type="term" value="C:NURF complex"/>
    <property type="evidence" value="ECO:0007669"/>
    <property type="project" value="TreeGrafter"/>
</dbReference>
<evidence type="ECO:0000313" key="5">
    <source>
        <dbReference type="EMBL" id="KAF0292682.1"/>
    </source>
</evidence>
<keyword evidence="6" id="KW-1185">Reference proteome</keyword>
<name>A0A6A4VH03_AMPAM</name>
<dbReference type="PANTHER" id="PTHR21397:SF2">
    <property type="entry name" value="CHROMATIN COMPLEXES SUBUNIT BAP18"/>
    <property type="match status" value="1"/>
</dbReference>
<protein>
    <submittedName>
        <fullName evidence="4">Chromatin complexes subunit BAP18</fullName>
    </submittedName>
</protein>
<evidence type="ECO:0000256" key="2">
    <source>
        <dbReference type="SAM" id="MobiDB-lite"/>
    </source>
</evidence>
<dbReference type="InterPro" id="IPR009057">
    <property type="entry name" value="Homeodomain-like_sf"/>
</dbReference>
<feature type="region of interest" description="Disordered" evidence="2">
    <location>
        <begin position="79"/>
        <end position="160"/>
    </location>
</feature>
<dbReference type="EMBL" id="VIIS01001814">
    <property type="protein sequence ID" value="KAF0292419.1"/>
    <property type="molecule type" value="Genomic_DNA"/>
</dbReference>
<accession>A0A6A4VH03</accession>
<dbReference type="GO" id="GO:0071339">
    <property type="term" value="C:MLL1 complex"/>
    <property type="evidence" value="ECO:0007669"/>
    <property type="project" value="TreeGrafter"/>
</dbReference>
<dbReference type="Proteomes" id="UP000440578">
    <property type="component" value="Unassembled WGS sequence"/>
</dbReference>